<reference evidence="3" key="1">
    <citation type="journal article" date="2019" name="Int. J. Syst. Evol. Microbiol.">
        <title>The Global Catalogue of Microorganisms (GCM) 10K type strain sequencing project: providing services to taxonomists for standard genome sequencing and annotation.</title>
        <authorList>
            <consortium name="The Broad Institute Genomics Platform"/>
            <consortium name="The Broad Institute Genome Sequencing Center for Infectious Disease"/>
            <person name="Wu L."/>
            <person name="Ma J."/>
        </authorList>
    </citation>
    <scope>NUCLEOTIDE SEQUENCE [LARGE SCALE GENOMIC DNA]</scope>
    <source>
        <strain evidence="3">JCM 11882</strain>
    </source>
</reference>
<protein>
    <recommendedName>
        <fullName evidence="4">DUF202 domain-containing protein</fullName>
    </recommendedName>
</protein>
<keyword evidence="1" id="KW-0812">Transmembrane</keyword>
<evidence type="ECO:0000313" key="3">
    <source>
        <dbReference type="Proteomes" id="UP001595836"/>
    </source>
</evidence>
<feature type="transmembrane region" description="Helical" evidence="1">
    <location>
        <begin position="60"/>
        <end position="81"/>
    </location>
</feature>
<keyword evidence="1" id="KW-0472">Membrane</keyword>
<dbReference type="RefSeq" id="WP_344991917.1">
    <property type="nucleotide sequence ID" value="NZ_BAABCD010000018.1"/>
</dbReference>
<evidence type="ECO:0000256" key="1">
    <source>
        <dbReference type="SAM" id="Phobius"/>
    </source>
</evidence>
<keyword evidence="3" id="KW-1185">Reference proteome</keyword>
<name>A0ABV9PP61_9ACTN</name>
<comment type="caution">
    <text evidence="2">The sequence shown here is derived from an EMBL/GenBank/DDBJ whole genome shotgun (WGS) entry which is preliminary data.</text>
</comment>
<gene>
    <name evidence="2" type="ORF">ACFO7U_07620</name>
</gene>
<evidence type="ECO:0008006" key="4">
    <source>
        <dbReference type="Google" id="ProtNLM"/>
    </source>
</evidence>
<keyword evidence="1" id="KW-1133">Transmembrane helix</keyword>
<proteinExistence type="predicted"/>
<dbReference type="EMBL" id="JBHSHP010000019">
    <property type="protein sequence ID" value="MFC4754646.1"/>
    <property type="molecule type" value="Genomic_DNA"/>
</dbReference>
<feature type="transmembrane region" description="Helical" evidence="1">
    <location>
        <begin position="102"/>
        <end position="128"/>
    </location>
</feature>
<dbReference type="Proteomes" id="UP001595836">
    <property type="component" value="Unassembled WGS sequence"/>
</dbReference>
<sequence length="129" mass="14032">MTDPRPQPRRRTRVIGVSPTAIPPDAGLQAERTSLSWARTWAVVGVNITLVAKLVGELSWLWASAFSLLTVVPLLALLRVQRGHERRVGRFVRAGEVQQTQALYNVGLVAMVIVISACGLAAVLVQALR</sequence>
<organism evidence="2 3">
    <name type="scientific">Dietzia aurantiaca</name>
    <dbReference type="NCBI Taxonomy" id="983873"/>
    <lineage>
        <taxon>Bacteria</taxon>
        <taxon>Bacillati</taxon>
        <taxon>Actinomycetota</taxon>
        <taxon>Actinomycetes</taxon>
        <taxon>Mycobacteriales</taxon>
        <taxon>Dietziaceae</taxon>
        <taxon>Dietzia</taxon>
    </lineage>
</organism>
<evidence type="ECO:0000313" key="2">
    <source>
        <dbReference type="EMBL" id="MFC4754646.1"/>
    </source>
</evidence>
<accession>A0ABV9PP61</accession>